<feature type="chain" id="PRO_5038738738" evidence="1">
    <location>
        <begin position="30"/>
        <end position="232"/>
    </location>
</feature>
<evidence type="ECO:0000256" key="1">
    <source>
        <dbReference type="SAM" id="SignalP"/>
    </source>
</evidence>
<evidence type="ECO:0000313" key="2">
    <source>
        <dbReference type="EMBL" id="MBU3849450.1"/>
    </source>
</evidence>
<reference evidence="2" key="1">
    <citation type="journal article" date="2021" name="PeerJ">
        <title>Extensive microbial diversity within the chicken gut microbiome revealed by metagenomics and culture.</title>
        <authorList>
            <person name="Gilroy R."/>
            <person name="Ravi A."/>
            <person name="Getino M."/>
            <person name="Pursley I."/>
            <person name="Horton D.L."/>
            <person name="Alikhan N.F."/>
            <person name="Baker D."/>
            <person name="Gharbi K."/>
            <person name="Hall N."/>
            <person name="Watson M."/>
            <person name="Adriaenssens E.M."/>
            <person name="Foster-Nyarko E."/>
            <person name="Jarju S."/>
            <person name="Secka A."/>
            <person name="Antonio M."/>
            <person name="Oren A."/>
            <person name="Chaudhuri R.R."/>
            <person name="La Ragione R."/>
            <person name="Hildebrand F."/>
            <person name="Pallen M.J."/>
        </authorList>
    </citation>
    <scope>NUCLEOTIDE SEQUENCE</scope>
    <source>
        <strain evidence="2">Gambia15-2214</strain>
    </source>
</reference>
<reference evidence="2" key="2">
    <citation type="submission" date="2021-04" db="EMBL/GenBank/DDBJ databases">
        <authorList>
            <person name="Gilroy R."/>
        </authorList>
    </citation>
    <scope>NUCLEOTIDE SEQUENCE</scope>
    <source>
        <strain evidence="2">Gambia15-2214</strain>
    </source>
</reference>
<dbReference type="AlphaFoldDB" id="A0A9E2L1H5"/>
<dbReference type="EMBL" id="JAHLFV010000061">
    <property type="protein sequence ID" value="MBU3849450.1"/>
    <property type="molecule type" value="Genomic_DNA"/>
</dbReference>
<sequence length="232" mass="26791">MLIGKFSVKKYLSVLIFSVLFSASLTSVAPVDQVIRFSLWTPLESYPGSGEEFDPKAPFAYPIQRLKEVVPFFIEGMVCGWRFTYTPSDKMRNVEEYFEFEPLREYPNMESSIKYLEPWVEGNRLNCWIEFYCPPYLTAWREQWNRSQYKKISGRGYGSLMKGFDGIYEGASEALKEAVRAYGRTVVKNKPQEISGEVLLTGLPSIGLKAGRYVVDLDFFLNVSRIRDYSAY</sequence>
<protein>
    <submittedName>
        <fullName evidence="2">Uncharacterized protein</fullName>
    </submittedName>
</protein>
<name>A0A9E2L1H5_9SPIR</name>
<comment type="caution">
    <text evidence="2">The sequence shown here is derived from an EMBL/GenBank/DDBJ whole genome shotgun (WGS) entry which is preliminary data.</text>
</comment>
<gene>
    <name evidence="2" type="ORF">IAA16_02670</name>
</gene>
<dbReference type="Proteomes" id="UP000823914">
    <property type="component" value="Unassembled WGS sequence"/>
</dbReference>
<proteinExistence type="predicted"/>
<organism evidence="2 3">
    <name type="scientific">Candidatus Treponema excrementipullorum</name>
    <dbReference type="NCBI Taxonomy" id="2838768"/>
    <lineage>
        <taxon>Bacteria</taxon>
        <taxon>Pseudomonadati</taxon>
        <taxon>Spirochaetota</taxon>
        <taxon>Spirochaetia</taxon>
        <taxon>Spirochaetales</taxon>
        <taxon>Treponemataceae</taxon>
        <taxon>Treponema</taxon>
    </lineage>
</organism>
<keyword evidence="1" id="KW-0732">Signal</keyword>
<feature type="signal peptide" evidence="1">
    <location>
        <begin position="1"/>
        <end position="29"/>
    </location>
</feature>
<evidence type="ECO:0000313" key="3">
    <source>
        <dbReference type="Proteomes" id="UP000823914"/>
    </source>
</evidence>
<accession>A0A9E2L1H5</accession>